<feature type="domain" description="HAMP" evidence="12">
    <location>
        <begin position="313"/>
        <end position="365"/>
    </location>
</feature>
<evidence type="ECO:0000256" key="8">
    <source>
        <dbReference type="ARBA" id="ARBA00029447"/>
    </source>
</evidence>
<gene>
    <name evidence="13" type="primary">mcpA</name>
    <name evidence="13" type="ORF">GCM10008013_43200</name>
</gene>
<evidence type="ECO:0000256" key="3">
    <source>
        <dbReference type="ARBA" id="ARBA00022500"/>
    </source>
</evidence>
<evidence type="ECO:0000256" key="9">
    <source>
        <dbReference type="PROSITE-ProRule" id="PRU00284"/>
    </source>
</evidence>
<dbReference type="EMBL" id="BMFT01000004">
    <property type="protein sequence ID" value="GGH36370.1"/>
    <property type="molecule type" value="Genomic_DNA"/>
</dbReference>
<comment type="subcellular location">
    <subcellularLocation>
        <location evidence="1">Cell membrane</location>
        <topology evidence="1">Multi-pass membrane protein</topology>
    </subcellularLocation>
</comment>
<dbReference type="CDD" id="cd06225">
    <property type="entry name" value="HAMP"/>
    <property type="match status" value="1"/>
</dbReference>
<feature type="domain" description="Methyl-accepting transducer" evidence="11">
    <location>
        <begin position="384"/>
        <end position="620"/>
    </location>
</feature>
<evidence type="ECO:0000256" key="6">
    <source>
        <dbReference type="ARBA" id="ARBA00023136"/>
    </source>
</evidence>
<keyword evidence="7 9" id="KW-0807">Transducer</keyword>
<evidence type="ECO:0000256" key="1">
    <source>
        <dbReference type="ARBA" id="ARBA00004651"/>
    </source>
</evidence>
<comment type="caution">
    <text evidence="13">The sequence shown here is derived from an EMBL/GenBank/DDBJ whole genome shotgun (WGS) entry which is preliminary data.</text>
</comment>
<dbReference type="PROSITE" id="PS50885">
    <property type="entry name" value="HAMP"/>
    <property type="match status" value="1"/>
</dbReference>
<dbReference type="Pfam" id="PF02743">
    <property type="entry name" value="dCache_1"/>
    <property type="match status" value="1"/>
</dbReference>
<evidence type="ECO:0000313" key="14">
    <source>
        <dbReference type="Proteomes" id="UP000659344"/>
    </source>
</evidence>
<dbReference type="InterPro" id="IPR004089">
    <property type="entry name" value="MCPsignal_dom"/>
</dbReference>
<dbReference type="Proteomes" id="UP000659344">
    <property type="component" value="Unassembled WGS sequence"/>
</dbReference>
<dbReference type="CDD" id="cd11386">
    <property type="entry name" value="MCP_signal"/>
    <property type="match status" value="1"/>
</dbReference>
<keyword evidence="14" id="KW-1185">Reference proteome</keyword>
<dbReference type="CDD" id="cd18773">
    <property type="entry name" value="PDC1_HK_sensor"/>
    <property type="match status" value="1"/>
</dbReference>
<evidence type="ECO:0000256" key="4">
    <source>
        <dbReference type="ARBA" id="ARBA00022692"/>
    </source>
</evidence>
<dbReference type="Pfam" id="PF00015">
    <property type="entry name" value="MCPsignal"/>
    <property type="match status" value="1"/>
</dbReference>
<dbReference type="InterPro" id="IPR033479">
    <property type="entry name" value="dCache_1"/>
</dbReference>
<keyword evidence="5 10" id="KW-1133">Transmembrane helix</keyword>
<evidence type="ECO:0000256" key="5">
    <source>
        <dbReference type="ARBA" id="ARBA00022989"/>
    </source>
</evidence>
<keyword evidence="4 10" id="KW-0812">Transmembrane</keyword>
<evidence type="ECO:0000256" key="2">
    <source>
        <dbReference type="ARBA" id="ARBA00022475"/>
    </source>
</evidence>
<evidence type="ECO:0000256" key="10">
    <source>
        <dbReference type="SAM" id="Phobius"/>
    </source>
</evidence>
<keyword evidence="3" id="KW-0145">Chemotaxis</keyword>
<dbReference type="Gene3D" id="3.30.450.20">
    <property type="entry name" value="PAS domain"/>
    <property type="match status" value="1"/>
</dbReference>
<dbReference type="InterPro" id="IPR003660">
    <property type="entry name" value="HAMP_dom"/>
</dbReference>
<proteinExistence type="inferred from homology"/>
<sequence length="670" mass="73367">MGVRLKEGLRKLDSLKVKLTAIFLVLAIIPLAIVTFILLSQFSSTLESQTNGERERMATFEAKSIDDWLTEQIATVEKMLQENPEMSKGNLSYIMPQLKVMTQSAPNIDVISYVDKNGYVTSTQGEEVDGSKFENIIAVQESKKLVISNIVQDDVTKKYKIYFDVPILNEQGEFVGAIQPEIDASKLMNLISGIKTGEKSYGFLLSNDGTYLAHPDSNKIGRSYQDKELSAPEKIEAFQKSVFQHNGGSLAYPEKGEWKEAAFYTIETTGWKLLVTAPQDEVHHTVDKMRENAFIIIFISLICVAILAVFMSLITLRPLLQISNVMRKVTTGDLTQHLKVKGQDEMEQLKQDINNMLASFALMVRKISETTEQVAASSEQLTAIAQESTQTAEQISQSVHFVVQGSDMQVEALGQTNLAMEEMSTGIQKIASSAAVVSESAFVAVEEVDRGNQDIQRAVLQMDQVAKSVEDTAGTIRLLEEKSHAINKTVQLISVVANQTNLLSLNASIEAARAGEHGRGFAVVAGEVKKLAEQTGRATGEISSVINEILQAIDKASSSMNNGIAEVATGVQQVERVGEAFDRITDSIQHVNEQIQEVSAASEQISAGTEEVTASMQEVLGIVKEAATQLNTVSQSVTDQYRSMEEISNSSESLSQMAGELQEMVGKFKV</sequence>
<dbReference type="PANTHER" id="PTHR32089">
    <property type="entry name" value="METHYL-ACCEPTING CHEMOTAXIS PROTEIN MCPB"/>
    <property type="match status" value="1"/>
</dbReference>
<dbReference type="Gene3D" id="1.10.8.500">
    <property type="entry name" value="HAMP domain in histidine kinase"/>
    <property type="match status" value="1"/>
</dbReference>
<dbReference type="Gene3D" id="1.10.287.950">
    <property type="entry name" value="Methyl-accepting chemotaxis protein"/>
    <property type="match status" value="1"/>
</dbReference>
<dbReference type="PANTHER" id="PTHR32089:SF112">
    <property type="entry name" value="LYSOZYME-LIKE PROTEIN-RELATED"/>
    <property type="match status" value="1"/>
</dbReference>
<keyword evidence="6 10" id="KW-0472">Membrane</keyword>
<comment type="similarity">
    <text evidence="8">Belongs to the methyl-accepting chemotaxis (MCP) protein family.</text>
</comment>
<dbReference type="CDD" id="cd12912">
    <property type="entry name" value="PDC2_MCP_like"/>
    <property type="match status" value="1"/>
</dbReference>
<accession>A0ABQ1YTX1</accession>
<feature type="transmembrane region" description="Helical" evidence="10">
    <location>
        <begin position="293"/>
        <end position="316"/>
    </location>
</feature>
<name>A0ABQ1YTX1_9BACL</name>
<dbReference type="SMART" id="SM00283">
    <property type="entry name" value="MA"/>
    <property type="match status" value="1"/>
</dbReference>
<evidence type="ECO:0000256" key="7">
    <source>
        <dbReference type="ARBA" id="ARBA00023224"/>
    </source>
</evidence>
<organism evidence="13 14">
    <name type="scientific">Paenibacillus segetis</name>
    <dbReference type="NCBI Taxonomy" id="1325360"/>
    <lineage>
        <taxon>Bacteria</taxon>
        <taxon>Bacillati</taxon>
        <taxon>Bacillota</taxon>
        <taxon>Bacilli</taxon>
        <taxon>Bacillales</taxon>
        <taxon>Paenibacillaceae</taxon>
        <taxon>Paenibacillus</taxon>
    </lineage>
</organism>
<dbReference type="SMART" id="SM00304">
    <property type="entry name" value="HAMP"/>
    <property type="match status" value="1"/>
</dbReference>
<dbReference type="Pfam" id="PF00672">
    <property type="entry name" value="HAMP"/>
    <property type="match status" value="1"/>
</dbReference>
<dbReference type="SUPFAM" id="SSF58104">
    <property type="entry name" value="Methyl-accepting chemotaxis protein (MCP) signaling domain"/>
    <property type="match status" value="1"/>
</dbReference>
<keyword evidence="2" id="KW-1003">Cell membrane</keyword>
<dbReference type="PROSITE" id="PS50111">
    <property type="entry name" value="CHEMOTAXIS_TRANSDUC_2"/>
    <property type="match status" value="1"/>
</dbReference>
<evidence type="ECO:0000259" key="12">
    <source>
        <dbReference type="PROSITE" id="PS50885"/>
    </source>
</evidence>
<reference evidence="14" key="1">
    <citation type="journal article" date="2019" name="Int. J. Syst. Evol. Microbiol.">
        <title>The Global Catalogue of Microorganisms (GCM) 10K type strain sequencing project: providing services to taxonomists for standard genome sequencing and annotation.</title>
        <authorList>
            <consortium name="The Broad Institute Genomics Platform"/>
            <consortium name="The Broad Institute Genome Sequencing Center for Infectious Disease"/>
            <person name="Wu L."/>
            <person name="Ma J."/>
        </authorList>
    </citation>
    <scope>NUCLEOTIDE SEQUENCE [LARGE SCALE GENOMIC DNA]</scope>
    <source>
        <strain evidence="14">CGMCC 1.12769</strain>
    </source>
</reference>
<evidence type="ECO:0000313" key="13">
    <source>
        <dbReference type="EMBL" id="GGH36370.1"/>
    </source>
</evidence>
<feature type="transmembrane region" description="Helical" evidence="10">
    <location>
        <begin position="21"/>
        <end position="39"/>
    </location>
</feature>
<protein>
    <submittedName>
        <fullName evidence="13">Methyl-accepting chemotaxis protein</fullName>
    </submittedName>
</protein>
<evidence type="ECO:0000259" key="11">
    <source>
        <dbReference type="PROSITE" id="PS50111"/>
    </source>
</evidence>